<feature type="compositionally biased region" description="Low complexity" evidence="3">
    <location>
        <begin position="558"/>
        <end position="572"/>
    </location>
</feature>
<feature type="binding site" evidence="2">
    <location>
        <position position="630"/>
    </location>
    <ligand>
        <name>Zn(2+)</name>
        <dbReference type="ChEBI" id="CHEBI:29105"/>
    </ligand>
</feature>
<gene>
    <name evidence="6" type="ORF">CLUMA_CG002652</name>
</gene>
<dbReference type="PANTHER" id="PTHR46465:SF2">
    <property type="entry name" value="LATERAL SIGNALING TARGET PROTEIN 2 HOMOLOG"/>
    <property type="match status" value="1"/>
</dbReference>
<name>A0A1J1HN85_9DIPT</name>
<dbReference type="InterPro" id="IPR013087">
    <property type="entry name" value="Znf_C2H2_type"/>
</dbReference>
<sequence>MDSLRKWLNKPKADDKSLLARFYHADRGLTAVANELDSFDGRSEPERCSRLVSKLRQEQDRVLGIINQIMDELLGEDRACRAFRAKFPEEVLQESLAGQLWFGAECLSAGSAILNREVESAEMRPLAKAVTKSLDNVRNLLRDQCLRNNTPNSPILKLDINDQSTETLYESLKIFDRLFAEFELLYVSAMVQVKTKQEHEIQELICVLFSETLQRALKLGILEQEQVDSYDPSLMFSIPRLAIISGLIIFNNGPLNMDQPTDQLSEMFRPFRKLLVKMRDYLRTLNKNELFQLEKLLCTNEEINLTQTSPDDNAPQCSEETKKLSTTNVTIVPNNDTNTTNKSNENFYSIEKGSKNDEWVADESEAVVEEGGEEETTSNYENLGTADCATGYLVPNTNLGNLLQPNVAPLTYNIISNEIQAAIEANRNEERTTTNQDSGMGTGDNGSLDRSPEQENTNVLTGQYDENWENLRKIVEPSSSKMSTENLLHRLFVCIAGVADQLQTNFAADLRQILRAVFLINCTQEEEEKPAIIDDTKSKDNQQDLFEFRASEENVIRQSNSNQGSIGSQQSICSAEEVNPESDDAVFEEEEEDDEEDDEGELGDGIIKTRDDNDIERSRKRRHNRLCRLCLKPENGESFSHIFTENNKNAVTIFLLTGIKVEDNSQALMCNQCSISLFEADGFRLQCLEADKYFQNLEVNIKNDFKPSEFCIYIEESNTCDDETKEFLEQDQHNVLQMKVSDEKFTKQTKGKNLKQNQSRQTRQHELHTSVKKLSVGKIFICDLCADIFKSKQSFRNHFNRSHTLKSEVFPCSICGKILPHQKALYAHERIHVKSEVCCQYCSKIFDRKVLLSSHIAIVHHKKRISQCQYCPHQAVTGGALRKHIRCKHLNLRQHHCDWPECGKSFHERQHLLRHHRSHTNERPFECRLEGCDKAFRDHAKRNRHEKQNCPRRHD</sequence>
<feature type="domain" description="C2H2-type" evidence="4">
    <location>
        <begin position="810"/>
        <end position="837"/>
    </location>
</feature>
<evidence type="ECO:0000259" key="4">
    <source>
        <dbReference type="PROSITE" id="PS50157"/>
    </source>
</evidence>
<evidence type="ECO:0000313" key="7">
    <source>
        <dbReference type="Proteomes" id="UP000183832"/>
    </source>
</evidence>
<feature type="binding site" evidence="2">
    <location>
        <position position="670"/>
    </location>
    <ligand>
        <name>Zn(2+)</name>
        <dbReference type="ChEBI" id="CHEBI:29105"/>
    </ligand>
</feature>
<dbReference type="Pfam" id="PF07776">
    <property type="entry name" value="zf-AD"/>
    <property type="match status" value="1"/>
</dbReference>
<dbReference type="SMART" id="SM00355">
    <property type="entry name" value="ZnF_C2H2"/>
    <property type="match status" value="6"/>
</dbReference>
<dbReference type="PANTHER" id="PTHR46465">
    <property type="entry name" value="LATERAL SIGNALING TARGET PROTEIN 2 HOMOLOG"/>
    <property type="match status" value="1"/>
</dbReference>
<dbReference type="Gene3D" id="3.30.160.60">
    <property type="entry name" value="Classic Zinc Finger"/>
    <property type="match status" value="4"/>
</dbReference>
<feature type="region of interest" description="Disordered" evidence="3">
    <location>
        <begin position="428"/>
        <end position="454"/>
    </location>
</feature>
<feature type="domain" description="C2H2-type" evidence="4">
    <location>
        <begin position="895"/>
        <end position="924"/>
    </location>
</feature>
<feature type="domain" description="C2H2-type" evidence="4">
    <location>
        <begin position="925"/>
        <end position="955"/>
    </location>
</feature>
<keyword evidence="2" id="KW-0479">Metal-binding</keyword>
<dbReference type="GO" id="GO:0008270">
    <property type="term" value="F:zinc ion binding"/>
    <property type="evidence" value="ECO:0007669"/>
    <property type="project" value="UniProtKB-UniRule"/>
</dbReference>
<keyword evidence="7" id="KW-1185">Reference proteome</keyword>
<keyword evidence="2" id="KW-0862">Zinc</keyword>
<feature type="domain" description="ZAD" evidence="5">
    <location>
        <begin position="625"/>
        <end position="697"/>
    </location>
</feature>
<dbReference type="PROSITE" id="PS00028">
    <property type="entry name" value="ZINC_FINGER_C2H2_1"/>
    <property type="match status" value="4"/>
</dbReference>
<dbReference type="SUPFAM" id="SSF57716">
    <property type="entry name" value="Glucocorticoid receptor-like (DNA-binding domain)"/>
    <property type="match status" value="1"/>
</dbReference>
<evidence type="ECO:0000259" key="5">
    <source>
        <dbReference type="PROSITE" id="PS51915"/>
    </source>
</evidence>
<evidence type="ECO:0000256" key="3">
    <source>
        <dbReference type="SAM" id="MobiDB-lite"/>
    </source>
</evidence>
<feature type="compositionally biased region" description="Acidic residues" evidence="3">
    <location>
        <begin position="578"/>
        <end position="602"/>
    </location>
</feature>
<evidence type="ECO:0000313" key="6">
    <source>
        <dbReference type="EMBL" id="CRK88844.1"/>
    </source>
</evidence>
<feature type="binding site" evidence="2">
    <location>
        <position position="627"/>
    </location>
    <ligand>
        <name>Zn(2+)</name>
        <dbReference type="ChEBI" id="CHEBI:29105"/>
    </ligand>
</feature>
<keyword evidence="1" id="KW-0863">Zinc-finger</keyword>
<feature type="domain" description="C2H2-type" evidence="4">
    <location>
        <begin position="837"/>
        <end position="865"/>
    </location>
</feature>
<dbReference type="Proteomes" id="UP000183832">
    <property type="component" value="Unassembled WGS sequence"/>
</dbReference>
<protein>
    <submittedName>
        <fullName evidence="6">CLUMA_CG002652, isoform A</fullName>
    </submittedName>
</protein>
<proteinExistence type="predicted"/>
<dbReference type="PROSITE" id="PS51915">
    <property type="entry name" value="ZAD"/>
    <property type="match status" value="1"/>
</dbReference>
<feature type="binding site" evidence="2">
    <location>
        <position position="673"/>
    </location>
    <ligand>
        <name>Zn(2+)</name>
        <dbReference type="ChEBI" id="CHEBI:29105"/>
    </ligand>
</feature>
<reference evidence="6 7" key="1">
    <citation type="submission" date="2015-04" db="EMBL/GenBank/DDBJ databases">
        <authorList>
            <person name="Syromyatnikov M.Y."/>
            <person name="Popov V.N."/>
        </authorList>
    </citation>
    <scope>NUCLEOTIDE SEQUENCE [LARGE SCALE GENOMIC DNA]</scope>
</reference>
<dbReference type="PROSITE" id="PS50157">
    <property type="entry name" value="ZINC_FINGER_C2H2_2"/>
    <property type="match status" value="5"/>
</dbReference>
<feature type="region of interest" description="Disordered" evidence="3">
    <location>
        <begin position="746"/>
        <end position="766"/>
    </location>
</feature>
<feature type="domain" description="C2H2-type" evidence="4">
    <location>
        <begin position="780"/>
        <end position="808"/>
    </location>
</feature>
<dbReference type="GO" id="GO:0031901">
    <property type="term" value="C:early endosome membrane"/>
    <property type="evidence" value="ECO:0007669"/>
    <property type="project" value="TreeGrafter"/>
</dbReference>
<evidence type="ECO:0000256" key="2">
    <source>
        <dbReference type="PROSITE-ProRule" id="PRU01263"/>
    </source>
</evidence>
<accession>A0A1J1HN85</accession>
<dbReference type="OrthoDB" id="20035at2759"/>
<organism evidence="6 7">
    <name type="scientific">Clunio marinus</name>
    <dbReference type="NCBI Taxonomy" id="568069"/>
    <lineage>
        <taxon>Eukaryota</taxon>
        <taxon>Metazoa</taxon>
        <taxon>Ecdysozoa</taxon>
        <taxon>Arthropoda</taxon>
        <taxon>Hexapoda</taxon>
        <taxon>Insecta</taxon>
        <taxon>Pterygota</taxon>
        <taxon>Neoptera</taxon>
        <taxon>Endopterygota</taxon>
        <taxon>Diptera</taxon>
        <taxon>Nematocera</taxon>
        <taxon>Chironomoidea</taxon>
        <taxon>Chironomidae</taxon>
        <taxon>Clunio</taxon>
    </lineage>
</organism>
<dbReference type="InterPro" id="IPR036236">
    <property type="entry name" value="Znf_C2H2_sf"/>
</dbReference>
<evidence type="ECO:0000256" key="1">
    <source>
        <dbReference type="PROSITE-ProRule" id="PRU00042"/>
    </source>
</evidence>
<dbReference type="SUPFAM" id="SSF57667">
    <property type="entry name" value="beta-beta-alpha zinc fingers"/>
    <property type="match status" value="2"/>
</dbReference>
<feature type="region of interest" description="Disordered" evidence="3">
    <location>
        <begin position="553"/>
        <end position="613"/>
    </location>
</feature>
<dbReference type="InterPro" id="IPR051118">
    <property type="entry name" value="LST-2"/>
</dbReference>
<dbReference type="AlphaFoldDB" id="A0A1J1HN85"/>
<dbReference type="Gene3D" id="3.40.1800.20">
    <property type="match status" value="1"/>
</dbReference>
<dbReference type="InterPro" id="IPR012934">
    <property type="entry name" value="Znf_AD"/>
</dbReference>
<dbReference type="EMBL" id="CVRI01000010">
    <property type="protein sequence ID" value="CRK88844.1"/>
    <property type="molecule type" value="Genomic_DNA"/>
</dbReference>
<dbReference type="GO" id="GO:0005634">
    <property type="term" value="C:nucleus"/>
    <property type="evidence" value="ECO:0007669"/>
    <property type="project" value="InterPro"/>
</dbReference>
<dbReference type="SMART" id="SM00868">
    <property type="entry name" value="zf-AD"/>
    <property type="match status" value="1"/>
</dbReference>
<dbReference type="Pfam" id="PF00096">
    <property type="entry name" value="zf-C2H2"/>
    <property type="match status" value="1"/>
</dbReference>